<dbReference type="Pfam" id="PF00072">
    <property type="entry name" value="Response_reg"/>
    <property type="match status" value="1"/>
</dbReference>
<dbReference type="SMART" id="SM00850">
    <property type="entry name" value="LytTR"/>
    <property type="match status" value="1"/>
</dbReference>
<proteinExistence type="predicted"/>
<accession>A0ABR7QEU4</accession>
<dbReference type="PANTHER" id="PTHR37299">
    <property type="entry name" value="TRANSCRIPTIONAL REGULATOR-RELATED"/>
    <property type="match status" value="1"/>
</dbReference>
<feature type="domain" description="HTH LytTR-type" evidence="3">
    <location>
        <begin position="146"/>
        <end position="247"/>
    </location>
</feature>
<dbReference type="Pfam" id="PF04397">
    <property type="entry name" value="LytTR"/>
    <property type="match status" value="1"/>
</dbReference>
<evidence type="ECO:0000259" key="3">
    <source>
        <dbReference type="PROSITE" id="PS50930"/>
    </source>
</evidence>
<dbReference type="InterPro" id="IPR007492">
    <property type="entry name" value="LytTR_DNA-bd_dom"/>
</dbReference>
<comment type="caution">
    <text evidence="4">The sequence shown here is derived from an EMBL/GenBank/DDBJ whole genome shotgun (WGS) entry which is preliminary data.</text>
</comment>
<dbReference type="Gene3D" id="2.40.50.1020">
    <property type="entry name" value="LytTr DNA-binding domain"/>
    <property type="match status" value="1"/>
</dbReference>
<organism evidence="4 5">
    <name type="scientific">Kordia aestuariivivens</name>
    <dbReference type="NCBI Taxonomy" id="2759037"/>
    <lineage>
        <taxon>Bacteria</taxon>
        <taxon>Pseudomonadati</taxon>
        <taxon>Bacteroidota</taxon>
        <taxon>Flavobacteriia</taxon>
        <taxon>Flavobacteriales</taxon>
        <taxon>Flavobacteriaceae</taxon>
        <taxon>Kordia</taxon>
    </lineage>
</organism>
<dbReference type="RefSeq" id="WP_187564137.1">
    <property type="nucleotide sequence ID" value="NZ_JACGWS010000016.1"/>
</dbReference>
<dbReference type="PROSITE" id="PS50110">
    <property type="entry name" value="RESPONSE_REGULATORY"/>
    <property type="match status" value="1"/>
</dbReference>
<feature type="domain" description="Response regulatory" evidence="2">
    <location>
        <begin position="4"/>
        <end position="118"/>
    </location>
</feature>
<sequence length="247" mass="28149">MKIKTLIIDDEAAIRNDLKEKLREHFSETVEVVGEASNVASGIAQVKALKPDLILLDIHLGDGTGFDLLTAIDNKAFNIIFITGFDNNAIKAIKVGALDYILKPVDEDEFTEAIEKVIALKSEENHLDKLIEVSQDFFEGVKEKRVILKTSDAVYAVYEKDILYCRSEGNYTTFYTQQQEKIMISKPLKKVEELLSPELFIRCHQSYIVNKKHVIKYDKNGVLIIHLDIKVPVSSRRKDFTLEKIFT</sequence>
<evidence type="ECO:0000313" key="4">
    <source>
        <dbReference type="EMBL" id="MBC8757092.1"/>
    </source>
</evidence>
<dbReference type="PANTHER" id="PTHR37299:SF1">
    <property type="entry name" value="STAGE 0 SPORULATION PROTEIN A HOMOLOG"/>
    <property type="match status" value="1"/>
</dbReference>
<keyword evidence="5" id="KW-1185">Reference proteome</keyword>
<dbReference type="SMART" id="SM00448">
    <property type="entry name" value="REC"/>
    <property type="match status" value="1"/>
</dbReference>
<evidence type="ECO:0000256" key="1">
    <source>
        <dbReference type="PROSITE-ProRule" id="PRU00169"/>
    </source>
</evidence>
<reference evidence="4 5" key="1">
    <citation type="submission" date="2020-07" db="EMBL/GenBank/DDBJ databases">
        <title>Description of Kordia aestuariivivens sp. nov., isolated from a tidal flat.</title>
        <authorList>
            <person name="Park S."/>
            <person name="Yoon J.-H."/>
        </authorList>
    </citation>
    <scope>NUCLEOTIDE SEQUENCE [LARGE SCALE GENOMIC DNA]</scope>
    <source>
        <strain evidence="4 5">YSTF-M3</strain>
    </source>
</reference>
<dbReference type="InterPro" id="IPR046947">
    <property type="entry name" value="LytR-like"/>
</dbReference>
<name>A0ABR7QEU4_9FLAO</name>
<dbReference type="PROSITE" id="PS50930">
    <property type="entry name" value="HTH_LYTTR"/>
    <property type="match status" value="1"/>
</dbReference>
<dbReference type="SUPFAM" id="SSF52172">
    <property type="entry name" value="CheY-like"/>
    <property type="match status" value="1"/>
</dbReference>
<dbReference type="Gene3D" id="3.40.50.2300">
    <property type="match status" value="1"/>
</dbReference>
<dbReference type="EMBL" id="JACGWS010000016">
    <property type="protein sequence ID" value="MBC8757092.1"/>
    <property type="molecule type" value="Genomic_DNA"/>
</dbReference>
<evidence type="ECO:0000313" key="5">
    <source>
        <dbReference type="Proteomes" id="UP000619238"/>
    </source>
</evidence>
<feature type="modified residue" description="4-aspartylphosphate" evidence="1">
    <location>
        <position position="57"/>
    </location>
</feature>
<evidence type="ECO:0000259" key="2">
    <source>
        <dbReference type="PROSITE" id="PS50110"/>
    </source>
</evidence>
<protein>
    <submittedName>
        <fullName evidence="4">Response regulator transcription factor</fullName>
    </submittedName>
</protein>
<dbReference type="Proteomes" id="UP000619238">
    <property type="component" value="Unassembled WGS sequence"/>
</dbReference>
<dbReference type="InterPro" id="IPR011006">
    <property type="entry name" value="CheY-like_superfamily"/>
</dbReference>
<gene>
    <name evidence="4" type="ORF">H2O64_20635</name>
</gene>
<keyword evidence="1" id="KW-0597">Phosphoprotein</keyword>
<dbReference type="InterPro" id="IPR001789">
    <property type="entry name" value="Sig_transdc_resp-reg_receiver"/>
</dbReference>